<dbReference type="InterPro" id="IPR035965">
    <property type="entry name" value="PAS-like_dom_sf"/>
</dbReference>
<evidence type="ECO:0000256" key="1">
    <source>
        <dbReference type="ARBA" id="ARBA00000085"/>
    </source>
</evidence>
<dbReference type="Proteomes" id="UP001501469">
    <property type="component" value="Unassembled WGS sequence"/>
</dbReference>
<feature type="domain" description="PAS" evidence="7">
    <location>
        <begin position="10"/>
        <end position="80"/>
    </location>
</feature>
<dbReference type="InterPro" id="IPR036890">
    <property type="entry name" value="HATPase_C_sf"/>
</dbReference>
<evidence type="ECO:0000313" key="9">
    <source>
        <dbReference type="Proteomes" id="UP001501469"/>
    </source>
</evidence>
<dbReference type="PRINTS" id="PR00344">
    <property type="entry name" value="BCTRLSENSOR"/>
</dbReference>
<dbReference type="InterPro" id="IPR003594">
    <property type="entry name" value="HATPase_dom"/>
</dbReference>
<comment type="caution">
    <text evidence="8">The sequence shown here is derived from an EMBL/GenBank/DDBJ whole genome shotgun (WGS) entry which is preliminary data.</text>
</comment>
<proteinExistence type="predicted"/>
<dbReference type="PANTHER" id="PTHR43304:SF1">
    <property type="entry name" value="PAC DOMAIN-CONTAINING PROTEIN"/>
    <property type="match status" value="1"/>
</dbReference>
<dbReference type="SMART" id="SM00387">
    <property type="entry name" value="HATPase_c"/>
    <property type="match status" value="1"/>
</dbReference>
<dbReference type="RefSeq" id="WP_345059450.1">
    <property type="nucleotide sequence ID" value="NZ_BAABDK010000035.1"/>
</dbReference>
<dbReference type="InterPro" id="IPR004358">
    <property type="entry name" value="Sig_transdc_His_kin-like_C"/>
</dbReference>
<dbReference type="SUPFAM" id="SSF47384">
    <property type="entry name" value="Homodimeric domain of signal transducing histidine kinase"/>
    <property type="match status" value="1"/>
</dbReference>
<dbReference type="NCBIfam" id="TIGR00229">
    <property type="entry name" value="sensory_box"/>
    <property type="match status" value="1"/>
</dbReference>
<gene>
    <name evidence="8" type="ORF">GCM10022409_46560</name>
</gene>
<dbReference type="InterPro" id="IPR013656">
    <property type="entry name" value="PAS_4"/>
</dbReference>
<comment type="catalytic activity">
    <reaction evidence="1">
        <text>ATP + protein L-histidine = ADP + protein N-phospho-L-histidine.</text>
        <dbReference type="EC" id="2.7.13.3"/>
    </reaction>
</comment>
<dbReference type="SMART" id="SM00091">
    <property type="entry name" value="PAS"/>
    <property type="match status" value="1"/>
</dbReference>
<name>A0ABP7UVW0_9BACT</name>
<feature type="domain" description="Histidine kinase" evidence="6">
    <location>
        <begin position="144"/>
        <end position="357"/>
    </location>
</feature>
<keyword evidence="3" id="KW-0597">Phosphoprotein</keyword>
<keyword evidence="5" id="KW-0418">Kinase</keyword>
<evidence type="ECO:0000256" key="5">
    <source>
        <dbReference type="ARBA" id="ARBA00022777"/>
    </source>
</evidence>
<dbReference type="EMBL" id="BAABDK010000035">
    <property type="protein sequence ID" value="GAA4054201.1"/>
    <property type="molecule type" value="Genomic_DNA"/>
</dbReference>
<evidence type="ECO:0000256" key="2">
    <source>
        <dbReference type="ARBA" id="ARBA00012438"/>
    </source>
</evidence>
<dbReference type="Gene3D" id="1.10.287.130">
    <property type="match status" value="1"/>
</dbReference>
<dbReference type="Gene3D" id="3.30.565.10">
    <property type="entry name" value="Histidine kinase-like ATPase, C-terminal domain"/>
    <property type="match status" value="1"/>
</dbReference>
<dbReference type="PROSITE" id="PS50112">
    <property type="entry name" value="PAS"/>
    <property type="match status" value="1"/>
</dbReference>
<sequence>MMTLAPVADTDARFRSLFENTPELILYQNEASIILDANPAFLTLVGKPKEQVVNHLYDEFLPADVRGLFREKLAEAFTGKIVRFEVYAAQGNSAPRHWDVVKVPVQEDDRVVGVHMVARDITEKNQQQQEIFAQNKDLQQFTYIVSHNLRAPLANALGLVDLLVLERADTLEFKHAQGYLKTSLHQLDQVLVDINTILAIRDKQGLAEAEQVPLADIMEQVRQSLQDVLHNCGGTLRTNLPAGFQVRGNRAYLYSIVFNLLSNAIKYRDAHRPLLVELTATEGVGHGQVIVVADNGMGIDLAHAGADVFKLYKRFHPQHPGRGVGLYLTKTHVESMGGHIEVSSAVGKGTQFTITLR</sequence>
<evidence type="ECO:0000259" key="6">
    <source>
        <dbReference type="PROSITE" id="PS50109"/>
    </source>
</evidence>
<dbReference type="EC" id="2.7.13.3" evidence="2"/>
<evidence type="ECO:0000259" key="7">
    <source>
        <dbReference type="PROSITE" id="PS50112"/>
    </source>
</evidence>
<dbReference type="InterPro" id="IPR003661">
    <property type="entry name" value="HisK_dim/P_dom"/>
</dbReference>
<dbReference type="SUPFAM" id="SSF55785">
    <property type="entry name" value="PYP-like sensor domain (PAS domain)"/>
    <property type="match status" value="1"/>
</dbReference>
<dbReference type="PROSITE" id="PS50109">
    <property type="entry name" value="HIS_KIN"/>
    <property type="match status" value="1"/>
</dbReference>
<dbReference type="PANTHER" id="PTHR43304">
    <property type="entry name" value="PHYTOCHROME-LIKE PROTEIN CPH1"/>
    <property type="match status" value="1"/>
</dbReference>
<dbReference type="InterPro" id="IPR005467">
    <property type="entry name" value="His_kinase_dom"/>
</dbReference>
<dbReference type="InterPro" id="IPR000014">
    <property type="entry name" value="PAS"/>
</dbReference>
<dbReference type="CDD" id="cd00130">
    <property type="entry name" value="PAS"/>
    <property type="match status" value="1"/>
</dbReference>
<protein>
    <recommendedName>
        <fullName evidence="2">histidine kinase</fullName>
        <ecNumber evidence="2">2.7.13.3</ecNumber>
    </recommendedName>
</protein>
<organism evidence="8 9">
    <name type="scientific">Hymenobacter glaciei</name>
    <dbReference type="NCBI Taxonomy" id="877209"/>
    <lineage>
        <taxon>Bacteria</taxon>
        <taxon>Pseudomonadati</taxon>
        <taxon>Bacteroidota</taxon>
        <taxon>Cytophagia</taxon>
        <taxon>Cytophagales</taxon>
        <taxon>Hymenobacteraceae</taxon>
        <taxon>Hymenobacter</taxon>
    </lineage>
</organism>
<dbReference type="Gene3D" id="3.30.450.20">
    <property type="entry name" value="PAS domain"/>
    <property type="match status" value="1"/>
</dbReference>
<dbReference type="CDD" id="cd00082">
    <property type="entry name" value="HisKA"/>
    <property type="match status" value="1"/>
</dbReference>
<dbReference type="Pfam" id="PF08448">
    <property type="entry name" value="PAS_4"/>
    <property type="match status" value="1"/>
</dbReference>
<dbReference type="SUPFAM" id="SSF55874">
    <property type="entry name" value="ATPase domain of HSP90 chaperone/DNA topoisomerase II/histidine kinase"/>
    <property type="match status" value="1"/>
</dbReference>
<evidence type="ECO:0000256" key="4">
    <source>
        <dbReference type="ARBA" id="ARBA00022679"/>
    </source>
</evidence>
<dbReference type="Pfam" id="PF02518">
    <property type="entry name" value="HATPase_c"/>
    <property type="match status" value="1"/>
</dbReference>
<reference evidence="9" key="1">
    <citation type="journal article" date="2019" name="Int. J. Syst. Evol. Microbiol.">
        <title>The Global Catalogue of Microorganisms (GCM) 10K type strain sequencing project: providing services to taxonomists for standard genome sequencing and annotation.</title>
        <authorList>
            <consortium name="The Broad Institute Genomics Platform"/>
            <consortium name="The Broad Institute Genome Sequencing Center for Infectious Disease"/>
            <person name="Wu L."/>
            <person name="Ma J."/>
        </authorList>
    </citation>
    <scope>NUCLEOTIDE SEQUENCE [LARGE SCALE GENOMIC DNA]</scope>
    <source>
        <strain evidence="9">JCM 17225</strain>
    </source>
</reference>
<accession>A0ABP7UVW0</accession>
<keyword evidence="9" id="KW-1185">Reference proteome</keyword>
<keyword evidence="4" id="KW-0808">Transferase</keyword>
<dbReference type="InterPro" id="IPR036097">
    <property type="entry name" value="HisK_dim/P_sf"/>
</dbReference>
<dbReference type="InterPro" id="IPR052162">
    <property type="entry name" value="Sensor_kinase/Photoreceptor"/>
</dbReference>
<evidence type="ECO:0000256" key="3">
    <source>
        <dbReference type="ARBA" id="ARBA00022553"/>
    </source>
</evidence>
<evidence type="ECO:0000313" key="8">
    <source>
        <dbReference type="EMBL" id="GAA4054201.1"/>
    </source>
</evidence>